<organism evidence="1">
    <name type="scientific">marine sediment metagenome</name>
    <dbReference type="NCBI Taxonomy" id="412755"/>
    <lineage>
        <taxon>unclassified sequences</taxon>
        <taxon>metagenomes</taxon>
        <taxon>ecological metagenomes</taxon>
    </lineage>
</organism>
<sequence>MVGIRSTINNMNLYNQIDNIRYFASLGVKYIWTDPMFPSIGEKDAYEEIDILEYAKEYLKAKKYADKHNIFYGSFLACNFDEKNKYHCRACLPVPHLTTDGYVSAC</sequence>
<name>X1W0R4_9ZZZZ</name>
<proteinExistence type="predicted"/>
<evidence type="ECO:0000313" key="1">
    <source>
        <dbReference type="EMBL" id="GAJ20660.1"/>
    </source>
</evidence>
<dbReference type="EMBL" id="BARW01040813">
    <property type="protein sequence ID" value="GAJ20660.1"/>
    <property type="molecule type" value="Genomic_DNA"/>
</dbReference>
<protein>
    <submittedName>
        <fullName evidence="1">Uncharacterized protein</fullName>
    </submittedName>
</protein>
<gene>
    <name evidence="1" type="ORF">S12H4_61471</name>
</gene>
<comment type="caution">
    <text evidence="1">The sequence shown here is derived from an EMBL/GenBank/DDBJ whole genome shotgun (WGS) entry which is preliminary data.</text>
</comment>
<dbReference type="InterPro" id="IPR058240">
    <property type="entry name" value="rSAM_sf"/>
</dbReference>
<dbReference type="SUPFAM" id="SSF102114">
    <property type="entry name" value="Radical SAM enzymes"/>
    <property type="match status" value="1"/>
</dbReference>
<feature type="non-terminal residue" evidence="1">
    <location>
        <position position="106"/>
    </location>
</feature>
<accession>X1W0R4</accession>
<reference evidence="1" key="1">
    <citation type="journal article" date="2014" name="Front. Microbiol.">
        <title>High frequency of phylogenetically diverse reductive dehalogenase-homologous genes in deep subseafloor sedimentary metagenomes.</title>
        <authorList>
            <person name="Kawai M."/>
            <person name="Futagami T."/>
            <person name="Toyoda A."/>
            <person name="Takaki Y."/>
            <person name="Nishi S."/>
            <person name="Hori S."/>
            <person name="Arai W."/>
            <person name="Tsubouchi T."/>
            <person name="Morono Y."/>
            <person name="Uchiyama I."/>
            <person name="Ito T."/>
            <person name="Fujiyama A."/>
            <person name="Inagaki F."/>
            <person name="Takami H."/>
        </authorList>
    </citation>
    <scope>NUCLEOTIDE SEQUENCE</scope>
    <source>
        <strain evidence="1">Expedition CK06-06</strain>
    </source>
</reference>
<dbReference type="AlphaFoldDB" id="X1W0R4"/>